<dbReference type="GO" id="GO:0003990">
    <property type="term" value="F:acetylcholinesterase activity"/>
    <property type="evidence" value="ECO:0007669"/>
    <property type="project" value="TreeGrafter"/>
</dbReference>
<dbReference type="GO" id="GO:0005615">
    <property type="term" value="C:extracellular space"/>
    <property type="evidence" value="ECO:0007669"/>
    <property type="project" value="TreeGrafter"/>
</dbReference>
<gene>
    <name evidence="3" type="ORF">EZS26_003544</name>
</gene>
<protein>
    <submittedName>
        <fullName evidence="3">Fumonisin B1 esterase</fullName>
        <ecNumber evidence="3">3.1.1.87</ecNumber>
    </submittedName>
</protein>
<accession>A0A5M8NVH0</accession>
<name>A0A5M8NVH0_9BACT</name>
<dbReference type="AlphaFoldDB" id="A0A5M8NVH0"/>
<evidence type="ECO:0000256" key="1">
    <source>
        <dbReference type="ARBA" id="ARBA00022801"/>
    </source>
</evidence>
<reference evidence="3 4" key="1">
    <citation type="submission" date="2019-03" db="EMBL/GenBank/DDBJ databases">
        <title>Single cell metagenomics reveals metabolic interactions within the superorganism composed of flagellate Streblomastix strix and complex community of Bacteroidetes bacteria on its surface.</title>
        <authorList>
            <person name="Treitli S.C."/>
            <person name="Kolisko M."/>
            <person name="Husnik F."/>
            <person name="Keeling P."/>
            <person name="Hampl V."/>
        </authorList>
    </citation>
    <scope>NUCLEOTIDE SEQUENCE [LARGE SCALE GENOMIC DNA]</scope>
    <source>
        <strain evidence="3">St1</strain>
    </source>
</reference>
<dbReference type="PROSITE" id="PS00941">
    <property type="entry name" value="CARBOXYLESTERASE_B_2"/>
    <property type="match status" value="1"/>
</dbReference>
<proteinExistence type="predicted"/>
<evidence type="ECO:0000313" key="4">
    <source>
        <dbReference type="Proteomes" id="UP000324575"/>
    </source>
</evidence>
<organism evidence="3 4">
    <name type="scientific">Candidatus Ordinivivax streblomastigis</name>
    <dbReference type="NCBI Taxonomy" id="2540710"/>
    <lineage>
        <taxon>Bacteria</taxon>
        <taxon>Pseudomonadati</taxon>
        <taxon>Bacteroidota</taxon>
        <taxon>Bacteroidia</taxon>
        <taxon>Bacteroidales</taxon>
        <taxon>Candidatus Ordinivivax</taxon>
    </lineage>
</organism>
<dbReference type="InterPro" id="IPR019819">
    <property type="entry name" value="Carboxylesterase_B_CS"/>
</dbReference>
<dbReference type="PROSITE" id="PS51257">
    <property type="entry name" value="PROKAR_LIPOPROTEIN"/>
    <property type="match status" value="1"/>
</dbReference>
<keyword evidence="1 3" id="KW-0378">Hydrolase</keyword>
<dbReference type="Pfam" id="PF00135">
    <property type="entry name" value="COesterase"/>
    <property type="match status" value="1"/>
</dbReference>
<dbReference type="InterPro" id="IPR050654">
    <property type="entry name" value="AChE-related_enzymes"/>
</dbReference>
<dbReference type="InterPro" id="IPR002018">
    <property type="entry name" value="CarbesteraseB"/>
</dbReference>
<dbReference type="Gene3D" id="3.40.50.1820">
    <property type="entry name" value="alpha/beta hydrolase"/>
    <property type="match status" value="1"/>
</dbReference>
<dbReference type="GO" id="GO:0006581">
    <property type="term" value="P:acetylcholine catabolic process"/>
    <property type="evidence" value="ECO:0007669"/>
    <property type="project" value="TreeGrafter"/>
</dbReference>
<dbReference type="GO" id="GO:0005886">
    <property type="term" value="C:plasma membrane"/>
    <property type="evidence" value="ECO:0007669"/>
    <property type="project" value="TreeGrafter"/>
</dbReference>
<dbReference type="PANTHER" id="PTHR43918:SF4">
    <property type="entry name" value="CARBOXYLIC ESTER HYDROLASE"/>
    <property type="match status" value="1"/>
</dbReference>
<feature type="domain" description="Carboxylesterase type B" evidence="2">
    <location>
        <begin position="29"/>
        <end position="178"/>
    </location>
</feature>
<dbReference type="Proteomes" id="UP000324575">
    <property type="component" value="Unassembled WGS sequence"/>
</dbReference>
<dbReference type="PANTHER" id="PTHR43918">
    <property type="entry name" value="ACETYLCHOLINESTERASE"/>
    <property type="match status" value="1"/>
</dbReference>
<dbReference type="SUPFAM" id="SSF53474">
    <property type="entry name" value="alpha/beta-Hydrolases"/>
    <property type="match status" value="1"/>
</dbReference>
<dbReference type="GO" id="GO:0019695">
    <property type="term" value="P:choline metabolic process"/>
    <property type="evidence" value="ECO:0007669"/>
    <property type="project" value="TreeGrafter"/>
</dbReference>
<evidence type="ECO:0000259" key="2">
    <source>
        <dbReference type="Pfam" id="PF00135"/>
    </source>
</evidence>
<dbReference type="InterPro" id="IPR029058">
    <property type="entry name" value="AB_hydrolase_fold"/>
</dbReference>
<dbReference type="EC" id="3.1.1.87" evidence="3"/>
<evidence type="ECO:0000313" key="3">
    <source>
        <dbReference type="EMBL" id="KAA6300318.1"/>
    </source>
</evidence>
<dbReference type="EMBL" id="SNRX01000100">
    <property type="protein sequence ID" value="KAA6300318.1"/>
    <property type="molecule type" value="Genomic_DNA"/>
</dbReference>
<sequence length="192" mass="21176">MIKNILITALALLVFISCHPGQKNRLDVRNVKIHSGIVAGEATDDGAIKIFRGIPFAAPPVRELRWKAPQAVAPWEGVRECTTPPPSAMQEKPAPFFCWSKEFLIPNEPISEDCLYLNVWTPAKTNQDKLPVIVWIHGGAFTSGSGTVPLYDGEAMARKGVVFVTVNYRLRIFGFLAHPELSNESENHVSGN</sequence>
<comment type="caution">
    <text evidence="3">The sequence shown here is derived from an EMBL/GenBank/DDBJ whole genome shotgun (WGS) entry which is preliminary data.</text>
</comment>